<sequence>MALFPPPGPCAITSICPPSENLPAVNKPAARGARGPCAGAAQVGLGLALAARHQRSRHSGCQGVLRRELNLEILLKALNLDRETLTLTSGPAPRMGSVFGDMAKRQKGPGTVSLESLSAQLEGTEVLAKRPDGLDAFICTHHGTFHADEVMACAMLKCLENFQGLPILRTRDPAEIDQATIVVDVGGTYEPEKQRFDHHQKTFTETYSEAYSGIKLSSAGLVFKHFGAQVVQALCGPLEEKSQAAILAKTYDSLIRELDALDNGVQVADEPRYRFVTHLGARVGRLNPSWQEENNPAAENTRFKEALLLAAKELCDIVGGYSNHWLPARSIVDEALSQRKDVHPSGEIMKLKQFCPWQDHLFDLEEEEQAHRSPLVKYVIFQDSRGSWRVQAAPKVRGSFELRQKLPSAWCGVRDDELSKIAEIPGCIFVHANGFIGGNATEEGALAMATKAL</sequence>
<protein>
    <submittedName>
        <fullName evidence="1">MYG1 protein</fullName>
    </submittedName>
</protein>
<name>A0ABP0NF92_9DINO</name>
<dbReference type="Proteomes" id="UP001642464">
    <property type="component" value="Unassembled WGS sequence"/>
</dbReference>
<keyword evidence="2" id="KW-1185">Reference proteome</keyword>
<proteinExistence type="predicted"/>
<organism evidence="1 2">
    <name type="scientific">Durusdinium trenchii</name>
    <dbReference type="NCBI Taxonomy" id="1381693"/>
    <lineage>
        <taxon>Eukaryota</taxon>
        <taxon>Sar</taxon>
        <taxon>Alveolata</taxon>
        <taxon>Dinophyceae</taxon>
        <taxon>Suessiales</taxon>
        <taxon>Symbiodiniaceae</taxon>
        <taxon>Durusdinium</taxon>
    </lineage>
</organism>
<evidence type="ECO:0000313" key="1">
    <source>
        <dbReference type="EMBL" id="CAK9062445.1"/>
    </source>
</evidence>
<dbReference type="EMBL" id="CAXAMM010028225">
    <property type="protein sequence ID" value="CAK9062445.1"/>
    <property type="molecule type" value="Genomic_DNA"/>
</dbReference>
<dbReference type="PANTHER" id="PTHR11215:SF1">
    <property type="entry name" value="MYG1 EXONUCLEASE"/>
    <property type="match status" value="1"/>
</dbReference>
<gene>
    <name evidence="1" type="ORF">SCF082_LOCUS32529</name>
</gene>
<dbReference type="InterPro" id="IPR003226">
    <property type="entry name" value="MYG1_exonuclease"/>
</dbReference>
<dbReference type="PANTHER" id="PTHR11215">
    <property type="entry name" value="METAL DEPENDENT HYDROLASE - RELATED"/>
    <property type="match status" value="1"/>
</dbReference>
<accession>A0ABP0NF92</accession>
<comment type="caution">
    <text evidence="1">The sequence shown here is derived from an EMBL/GenBank/DDBJ whole genome shotgun (WGS) entry which is preliminary data.</text>
</comment>
<dbReference type="Pfam" id="PF03690">
    <property type="entry name" value="MYG1_exonuc"/>
    <property type="match status" value="1"/>
</dbReference>
<reference evidence="1 2" key="1">
    <citation type="submission" date="2024-02" db="EMBL/GenBank/DDBJ databases">
        <authorList>
            <person name="Chen Y."/>
            <person name="Shah S."/>
            <person name="Dougan E. K."/>
            <person name="Thang M."/>
            <person name="Chan C."/>
        </authorList>
    </citation>
    <scope>NUCLEOTIDE SEQUENCE [LARGE SCALE GENOMIC DNA]</scope>
</reference>
<evidence type="ECO:0000313" key="2">
    <source>
        <dbReference type="Proteomes" id="UP001642464"/>
    </source>
</evidence>